<proteinExistence type="predicted"/>
<keyword evidence="3" id="KW-1185">Reference proteome</keyword>
<evidence type="ECO:0000313" key="2">
    <source>
        <dbReference type="EMBL" id="SJM31047.1"/>
    </source>
</evidence>
<dbReference type="EMBL" id="FUIG01000024">
    <property type="protein sequence ID" value="SJM31047.1"/>
    <property type="molecule type" value="Genomic_DNA"/>
</dbReference>
<evidence type="ECO:0000256" key="1">
    <source>
        <dbReference type="SAM" id="MobiDB-lite"/>
    </source>
</evidence>
<protein>
    <submittedName>
        <fullName evidence="2">Uncharacterized protein</fullName>
    </submittedName>
</protein>
<dbReference type="AlphaFoldDB" id="A0A2P9AIS7"/>
<sequence>MPRMSGSGAATRRRRCRPQQNRRQTLQIDPVAQAFGAGSPARRLPFGEKASACALVGLAEINRIRKLIFRGGFLKSSIIDYHLE</sequence>
<reference evidence="3" key="1">
    <citation type="submission" date="2016-12" db="EMBL/GenBank/DDBJ databases">
        <authorList>
            <person name="Brunel B."/>
        </authorList>
    </citation>
    <scope>NUCLEOTIDE SEQUENCE [LARGE SCALE GENOMIC DNA]</scope>
</reference>
<evidence type="ECO:0000313" key="3">
    <source>
        <dbReference type="Proteomes" id="UP000245698"/>
    </source>
</evidence>
<accession>A0A2P9AIS7</accession>
<feature type="region of interest" description="Disordered" evidence="1">
    <location>
        <begin position="1"/>
        <end position="27"/>
    </location>
</feature>
<dbReference type="Proteomes" id="UP000245698">
    <property type="component" value="Unassembled WGS sequence"/>
</dbReference>
<name>A0A2P9AIS7_9HYPH</name>
<gene>
    <name evidence="2" type="ORF">BQ8482_180275</name>
</gene>
<organism evidence="2 3">
    <name type="scientific">Mesorhizobium delmotii</name>
    <dbReference type="NCBI Taxonomy" id="1631247"/>
    <lineage>
        <taxon>Bacteria</taxon>
        <taxon>Pseudomonadati</taxon>
        <taxon>Pseudomonadota</taxon>
        <taxon>Alphaproteobacteria</taxon>
        <taxon>Hyphomicrobiales</taxon>
        <taxon>Phyllobacteriaceae</taxon>
        <taxon>Mesorhizobium</taxon>
    </lineage>
</organism>